<evidence type="ECO:0000256" key="3">
    <source>
        <dbReference type="RuleBase" id="RU361235"/>
    </source>
</evidence>
<dbReference type="Proteomes" id="UP000223968">
    <property type="component" value="Unassembled WGS sequence"/>
</dbReference>
<dbReference type="Pfam" id="PF00135">
    <property type="entry name" value="COesterase"/>
    <property type="match status" value="1"/>
</dbReference>
<dbReference type="PROSITE" id="PS00941">
    <property type="entry name" value="CARBOXYLESTERASE_B_2"/>
    <property type="match status" value="1"/>
</dbReference>
<name>A0A2B7XQG4_9EURO</name>
<dbReference type="InterPro" id="IPR029058">
    <property type="entry name" value="AB_hydrolase_fold"/>
</dbReference>
<dbReference type="SUPFAM" id="SSF53474">
    <property type="entry name" value="alpha/beta-Hydrolases"/>
    <property type="match status" value="1"/>
</dbReference>
<dbReference type="InterPro" id="IPR019826">
    <property type="entry name" value="Carboxylesterase_B_AS"/>
</dbReference>
<gene>
    <name evidence="5" type="ORF">AJ79_05041</name>
</gene>
<comment type="caution">
    <text evidence="5">The sequence shown here is derived from an EMBL/GenBank/DDBJ whole genome shotgun (WGS) entry which is preliminary data.</text>
</comment>
<reference evidence="5 6" key="1">
    <citation type="submission" date="2017-10" db="EMBL/GenBank/DDBJ databases">
        <title>Comparative genomics in systemic dimorphic fungi from Ajellomycetaceae.</title>
        <authorList>
            <person name="Munoz J.F."/>
            <person name="Mcewen J.G."/>
            <person name="Clay O.K."/>
            <person name="Cuomo C.A."/>
        </authorList>
    </citation>
    <scope>NUCLEOTIDE SEQUENCE [LARGE SCALE GENOMIC DNA]</scope>
    <source>
        <strain evidence="5 6">UAMH5409</strain>
    </source>
</reference>
<protein>
    <recommendedName>
        <fullName evidence="3">Carboxylic ester hydrolase</fullName>
        <ecNumber evidence="3">3.1.1.-</ecNumber>
    </recommendedName>
</protein>
<evidence type="ECO:0000313" key="5">
    <source>
        <dbReference type="EMBL" id="PGH11199.1"/>
    </source>
</evidence>
<evidence type="ECO:0000256" key="2">
    <source>
        <dbReference type="ARBA" id="ARBA00022801"/>
    </source>
</evidence>
<dbReference type="AlphaFoldDB" id="A0A2B7XQG4"/>
<feature type="signal peptide" evidence="3">
    <location>
        <begin position="1"/>
        <end position="19"/>
    </location>
</feature>
<dbReference type="PROSITE" id="PS00122">
    <property type="entry name" value="CARBOXYLESTERASE_B_1"/>
    <property type="match status" value="1"/>
</dbReference>
<feature type="domain" description="Carboxylesterase type B" evidence="4">
    <location>
        <begin position="43"/>
        <end position="556"/>
    </location>
</feature>
<comment type="similarity">
    <text evidence="1 3">Belongs to the type-B carboxylesterase/lipase family.</text>
</comment>
<accession>A0A2B7XQG4</accession>
<dbReference type="GO" id="GO:0016787">
    <property type="term" value="F:hydrolase activity"/>
    <property type="evidence" value="ECO:0007669"/>
    <property type="project" value="UniProtKB-KW"/>
</dbReference>
<dbReference type="OrthoDB" id="408631at2759"/>
<dbReference type="PANTHER" id="PTHR11559">
    <property type="entry name" value="CARBOXYLESTERASE"/>
    <property type="match status" value="1"/>
</dbReference>
<dbReference type="EC" id="3.1.1.-" evidence="3"/>
<dbReference type="EMBL" id="PDNB01000076">
    <property type="protein sequence ID" value="PGH11199.1"/>
    <property type="molecule type" value="Genomic_DNA"/>
</dbReference>
<evidence type="ECO:0000256" key="1">
    <source>
        <dbReference type="ARBA" id="ARBA00005964"/>
    </source>
</evidence>
<dbReference type="InterPro" id="IPR050309">
    <property type="entry name" value="Type-B_Carboxylest/Lipase"/>
</dbReference>
<sequence>MNSKRFIFFSLAAVTPLAASIGDLPKVDLGYEIHQAMTFDPATETYKFSNIRFAQPPIGDLRFAAPVPPEGISDQVNRGEVGAVCPQAVPVASLVSESVKRDYMTGIPFNETAAALLLEGLQANLTGFVEDILSDPQINEDCLFLDVVVPKAVFERPSGAPGAPVMVWIFGGGWIFNDKNEDPSGIIKASKSSGGDGVIYVALNYRLGTLGWSSGPKFQAEGGTPNAGLLDQRLGLEWVQKHISKFGGDPNRVTLFGISAGGGSILHHITAYGGQKSVPFKQAYMASLAHKPSVDPSAFDDAWTSFLETADVSSLKEARALPSEAVILANALKIGRLPMTFAAYVPTVDGDLVPDHPGILLAEGKFAKDVKVMTSFVKNEFPSGTDPFVNTDEEFAQYFRESFPGVSESSVDHIINALYPPTLDGTHGYDNQYERLLQAGNDFAYGCNTFYLDKAFNNQTHVFQFSVPPGDQKEAAHADDKAYLYYTGDPSTVGGNSDLAVAFQEYITSFAVTGVPIAKAWPEFPVYGQDAHILNFTTDGIVAATDPYATETCNWWQFGLFNSGN</sequence>
<dbReference type="Gene3D" id="3.40.50.1820">
    <property type="entry name" value="alpha/beta hydrolase"/>
    <property type="match status" value="1"/>
</dbReference>
<dbReference type="InterPro" id="IPR019819">
    <property type="entry name" value="Carboxylesterase_B_CS"/>
</dbReference>
<feature type="chain" id="PRO_5011810408" description="Carboxylic ester hydrolase" evidence="3">
    <location>
        <begin position="20"/>
        <end position="565"/>
    </location>
</feature>
<keyword evidence="3" id="KW-0732">Signal</keyword>
<evidence type="ECO:0000313" key="6">
    <source>
        <dbReference type="Proteomes" id="UP000223968"/>
    </source>
</evidence>
<dbReference type="STRING" id="1447875.A0A2B7XQG4"/>
<evidence type="ECO:0000259" key="4">
    <source>
        <dbReference type="Pfam" id="PF00135"/>
    </source>
</evidence>
<dbReference type="InterPro" id="IPR002018">
    <property type="entry name" value="CarbesteraseB"/>
</dbReference>
<organism evidence="5 6">
    <name type="scientific">Helicocarpus griseus UAMH5409</name>
    <dbReference type="NCBI Taxonomy" id="1447875"/>
    <lineage>
        <taxon>Eukaryota</taxon>
        <taxon>Fungi</taxon>
        <taxon>Dikarya</taxon>
        <taxon>Ascomycota</taxon>
        <taxon>Pezizomycotina</taxon>
        <taxon>Eurotiomycetes</taxon>
        <taxon>Eurotiomycetidae</taxon>
        <taxon>Onygenales</taxon>
        <taxon>Ajellomycetaceae</taxon>
        <taxon>Helicocarpus</taxon>
    </lineage>
</organism>
<proteinExistence type="inferred from homology"/>
<keyword evidence="6" id="KW-1185">Reference proteome</keyword>
<keyword evidence="2 3" id="KW-0378">Hydrolase</keyword>